<organism evidence="3">
    <name type="scientific">Selaginella moellendorffii</name>
    <name type="common">Spikemoss</name>
    <dbReference type="NCBI Taxonomy" id="88036"/>
    <lineage>
        <taxon>Eukaryota</taxon>
        <taxon>Viridiplantae</taxon>
        <taxon>Streptophyta</taxon>
        <taxon>Embryophyta</taxon>
        <taxon>Tracheophyta</taxon>
        <taxon>Lycopodiopsida</taxon>
        <taxon>Selaginellales</taxon>
        <taxon>Selaginellaceae</taxon>
        <taxon>Selaginella</taxon>
    </lineage>
</organism>
<dbReference type="KEGG" id="smo:SELMODRAFT_402881"/>
<dbReference type="InParanoid" id="D8QNC2"/>
<reference evidence="2 3" key="1">
    <citation type="journal article" date="2011" name="Science">
        <title>The Selaginella genome identifies genetic changes associated with the evolution of vascular plants.</title>
        <authorList>
            <person name="Banks J.A."/>
            <person name="Nishiyama T."/>
            <person name="Hasebe M."/>
            <person name="Bowman J.L."/>
            <person name="Gribskov M."/>
            <person name="dePamphilis C."/>
            <person name="Albert V.A."/>
            <person name="Aono N."/>
            <person name="Aoyama T."/>
            <person name="Ambrose B.A."/>
            <person name="Ashton N.W."/>
            <person name="Axtell M.J."/>
            <person name="Barker E."/>
            <person name="Barker M.S."/>
            <person name="Bennetzen J.L."/>
            <person name="Bonawitz N.D."/>
            <person name="Chapple C."/>
            <person name="Cheng C."/>
            <person name="Correa L.G."/>
            <person name="Dacre M."/>
            <person name="DeBarry J."/>
            <person name="Dreyer I."/>
            <person name="Elias M."/>
            <person name="Engstrom E.M."/>
            <person name="Estelle M."/>
            <person name="Feng L."/>
            <person name="Finet C."/>
            <person name="Floyd S.K."/>
            <person name="Frommer W.B."/>
            <person name="Fujita T."/>
            <person name="Gramzow L."/>
            <person name="Gutensohn M."/>
            <person name="Harholt J."/>
            <person name="Hattori M."/>
            <person name="Heyl A."/>
            <person name="Hirai T."/>
            <person name="Hiwatashi Y."/>
            <person name="Ishikawa M."/>
            <person name="Iwata M."/>
            <person name="Karol K.G."/>
            <person name="Koehler B."/>
            <person name="Kolukisaoglu U."/>
            <person name="Kubo M."/>
            <person name="Kurata T."/>
            <person name="Lalonde S."/>
            <person name="Li K."/>
            <person name="Li Y."/>
            <person name="Litt A."/>
            <person name="Lyons E."/>
            <person name="Manning G."/>
            <person name="Maruyama T."/>
            <person name="Michael T.P."/>
            <person name="Mikami K."/>
            <person name="Miyazaki S."/>
            <person name="Morinaga S."/>
            <person name="Murata T."/>
            <person name="Mueller-Roeber B."/>
            <person name="Nelson D.R."/>
            <person name="Obara M."/>
            <person name="Oguri Y."/>
            <person name="Olmstead R.G."/>
            <person name="Onodera N."/>
            <person name="Petersen B.L."/>
            <person name="Pils B."/>
            <person name="Prigge M."/>
            <person name="Rensing S.A."/>
            <person name="Riano-Pachon D.M."/>
            <person name="Roberts A.W."/>
            <person name="Sato Y."/>
            <person name="Scheller H.V."/>
            <person name="Schulz B."/>
            <person name="Schulz C."/>
            <person name="Shakirov E.V."/>
            <person name="Shibagaki N."/>
            <person name="Shinohara N."/>
            <person name="Shippen D.E."/>
            <person name="Soerensen I."/>
            <person name="Sotooka R."/>
            <person name="Sugimoto N."/>
            <person name="Sugita M."/>
            <person name="Sumikawa N."/>
            <person name="Tanurdzic M."/>
            <person name="Theissen G."/>
            <person name="Ulvskov P."/>
            <person name="Wakazuki S."/>
            <person name="Weng J.K."/>
            <person name="Willats W.W."/>
            <person name="Wipf D."/>
            <person name="Wolf P.G."/>
            <person name="Yang L."/>
            <person name="Zimmer A.D."/>
            <person name="Zhu Q."/>
            <person name="Mitros T."/>
            <person name="Hellsten U."/>
            <person name="Loque D."/>
            <person name="Otillar R."/>
            <person name="Salamov A."/>
            <person name="Schmutz J."/>
            <person name="Shapiro H."/>
            <person name="Lindquist E."/>
            <person name="Lucas S."/>
            <person name="Rokhsar D."/>
            <person name="Grigoriev I.V."/>
        </authorList>
    </citation>
    <scope>NUCLEOTIDE SEQUENCE [LARGE SCALE GENOMIC DNA]</scope>
</reference>
<keyword evidence="1" id="KW-0472">Membrane</keyword>
<keyword evidence="1" id="KW-0812">Transmembrane</keyword>
<feature type="transmembrane region" description="Helical" evidence="1">
    <location>
        <begin position="130"/>
        <end position="149"/>
    </location>
</feature>
<accession>D8QNC2</accession>
<dbReference type="HOGENOM" id="CLU_127348_0_0_1"/>
<evidence type="ECO:0008006" key="4">
    <source>
        <dbReference type="Google" id="ProtNLM"/>
    </source>
</evidence>
<protein>
    <recommendedName>
        <fullName evidence="4">Transmembrane protein</fullName>
    </recommendedName>
</protein>
<proteinExistence type="predicted"/>
<feature type="transmembrane region" description="Helical" evidence="1">
    <location>
        <begin position="27"/>
        <end position="47"/>
    </location>
</feature>
<evidence type="ECO:0000313" key="2">
    <source>
        <dbReference type="EMBL" id="EFJ38736.1"/>
    </source>
</evidence>
<feature type="transmembrane region" description="Helical" evidence="1">
    <location>
        <begin position="101"/>
        <end position="124"/>
    </location>
</feature>
<evidence type="ECO:0000256" key="1">
    <source>
        <dbReference type="SAM" id="Phobius"/>
    </source>
</evidence>
<feature type="transmembrane region" description="Helical" evidence="1">
    <location>
        <begin position="182"/>
        <end position="203"/>
    </location>
</feature>
<dbReference type="Proteomes" id="UP000001514">
    <property type="component" value="Unassembled WGS sequence"/>
</dbReference>
<keyword evidence="1" id="KW-1133">Transmembrane helix</keyword>
<evidence type="ECO:0000313" key="3">
    <source>
        <dbReference type="Proteomes" id="UP000001514"/>
    </source>
</evidence>
<dbReference type="Gramene" id="EFJ38736">
    <property type="protein sequence ID" value="EFJ38736"/>
    <property type="gene ID" value="SELMODRAFT_402881"/>
</dbReference>
<feature type="transmembrane region" description="Helical" evidence="1">
    <location>
        <begin position="156"/>
        <end position="176"/>
    </location>
</feature>
<name>D8QNC2_SELML</name>
<keyword evidence="3" id="KW-1185">Reference proteome</keyword>
<sequence>MDAPQLNNSHYPSNTRKLNEENGKSSIAFVLPFSCLLLASVVHVSALDSDVSGDLSGHYEVLSTNETSSASDIGVPLDVVDKVFAIVTQVIASLKDLVLKVPFLCVILYPVIIILEIIVIYIPGGFPCPIIIGIICKYLGNAIPVWTPIKFIKVDITVILGLTTTIKLLQSVIILVTPNSCIFLVLNALVNILKSVLALLYLADKD</sequence>
<dbReference type="AlphaFoldDB" id="D8QNC2"/>
<gene>
    <name evidence="2" type="ORF">SELMODRAFT_402881</name>
</gene>
<dbReference type="EMBL" id="GL377565">
    <property type="protein sequence ID" value="EFJ38736.1"/>
    <property type="molecule type" value="Genomic_DNA"/>
</dbReference>